<dbReference type="SUPFAM" id="SSF48403">
    <property type="entry name" value="Ankyrin repeat"/>
    <property type="match status" value="1"/>
</dbReference>
<keyword evidence="3" id="KW-1185">Reference proteome</keyword>
<proteinExistence type="predicted"/>
<dbReference type="Gene3D" id="1.25.40.20">
    <property type="entry name" value="Ankyrin repeat-containing domain"/>
    <property type="match status" value="1"/>
</dbReference>
<protein>
    <submittedName>
        <fullName evidence="2">Uncharacterized protein</fullName>
    </submittedName>
</protein>
<sequence length="600" mass="66228">MNHGLFETYYRDSIARCERSLGEVYIPSTVFLPEGWSSLEYDVCDGKIKMSILPAMIEGAPGMIEGGLGFGVIRDILLHQSEPWIVEDLSMSSVWYIGILAYADRNFFKILQSYLRDYRSVSKTLNASVTDGILNSVFGIDIIVSQVAGAPSLERIRFLRTVVQKGTTSMLAPFIDAGINLDEGHIHQNYLGHAAGLAKLNFVKMLVDAGADSARAIPVLCQRACELETSVFNSLFSTLLDRLTDLSTADHGNIFDTCDPLQEVLESDRAIDVRPDAPSVLLKKGIFDYKKLFGSEKMFISQSYALSAIRYNRPDALKLLLEYGNPSDLVIGKMYSINKEWFRSLEHYTWLTLAVELGKTACVDVLLKHAKNPADSVIHPDGGGRSALQIALAAAAAPHPRKTVFSPLHWSELKAVEASASQDTAILALLRDALSIEHRNMFSSEARISITNLENHVRSIPSIFRLSSIAKFALSSTTKSCGHGLNSIIELLGSVLHPTPNGFSQIELINACERCPRCGEKHKYVASDAQPMWAQLGQMSVREGLLVALGYFLMYFFIIAHFSLAFALSLTSVRSPGRSIMVGAAILALAMLWKWRIKEL</sequence>
<feature type="transmembrane region" description="Helical" evidence="1">
    <location>
        <begin position="580"/>
        <end position="597"/>
    </location>
</feature>
<dbReference type="EMBL" id="JASNWA010000008">
    <property type="protein sequence ID" value="KAK3171719.1"/>
    <property type="molecule type" value="Genomic_DNA"/>
</dbReference>
<keyword evidence="1" id="KW-0812">Transmembrane</keyword>
<gene>
    <name evidence="2" type="ORF">OEA41_003803</name>
</gene>
<name>A0AAD9Z4Y4_9LECA</name>
<reference evidence="2" key="1">
    <citation type="submission" date="2022-11" db="EMBL/GenBank/DDBJ databases">
        <title>Chromosomal genome sequence assembly and mating type (MAT) locus characterization of the leprose asexual lichenized fungus Lepraria neglecta (Nyl.) Erichsen.</title>
        <authorList>
            <person name="Allen J.L."/>
            <person name="Pfeffer B."/>
        </authorList>
    </citation>
    <scope>NUCLEOTIDE SEQUENCE</scope>
    <source>
        <strain evidence="2">Allen 5258</strain>
    </source>
</reference>
<evidence type="ECO:0000313" key="2">
    <source>
        <dbReference type="EMBL" id="KAK3171719.1"/>
    </source>
</evidence>
<dbReference type="InterPro" id="IPR036770">
    <property type="entry name" value="Ankyrin_rpt-contain_sf"/>
</dbReference>
<dbReference type="Proteomes" id="UP001276659">
    <property type="component" value="Unassembled WGS sequence"/>
</dbReference>
<comment type="caution">
    <text evidence="2">The sequence shown here is derived from an EMBL/GenBank/DDBJ whole genome shotgun (WGS) entry which is preliminary data.</text>
</comment>
<feature type="transmembrane region" description="Helical" evidence="1">
    <location>
        <begin position="545"/>
        <end position="568"/>
    </location>
</feature>
<keyword evidence="1" id="KW-1133">Transmembrane helix</keyword>
<evidence type="ECO:0000256" key="1">
    <source>
        <dbReference type="SAM" id="Phobius"/>
    </source>
</evidence>
<dbReference type="AlphaFoldDB" id="A0AAD9Z4Y4"/>
<keyword evidence="1" id="KW-0472">Membrane</keyword>
<accession>A0AAD9Z4Y4</accession>
<evidence type="ECO:0000313" key="3">
    <source>
        <dbReference type="Proteomes" id="UP001276659"/>
    </source>
</evidence>
<organism evidence="2 3">
    <name type="scientific">Lepraria neglecta</name>
    <dbReference type="NCBI Taxonomy" id="209136"/>
    <lineage>
        <taxon>Eukaryota</taxon>
        <taxon>Fungi</taxon>
        <taxon>Dikarya</taxon>
        <taxon>Ascomycota</taxon>
        <taxon>Pezizomycotina</taxon>
        <taxon>Lecanoromycetes</taxon>
        <taxon>OSLEUM clade</taxon>
        <taxon>Lecanoromycetidae</taxon>
        <taxon>Lecanorales</taxon>
        <taxon>Lecanorineae</taxon>
        <taxon>Stereocaulaceae</taxon>
        <taxon>Lepraria</taxon>
    </lineage>
</organism>